<accession>A0ABY3RAM7</accession>
<dbReference type="PROSITE" id="PS51186">
    <property type="entry name" value="GNAT"/>
    <property type="match status" value="1"/>
</dbReference>
<evidence type="ECO:0000313" key="2">
    <source>
        <dbReference type="EMBL" id="UFZ04092.1"/>
    </source>
</evidence>
<reference evidence="2" key="1">
    <citation type="journal article" date="2024" name="Antonie Van Leeuwenhoek">
        <title>Bradyrhizobium ontarionense sp. nov., a novel bacterial symbiont isolated from Aeschynomene indica (Indian jointvetch), harbours photosynthesis, nitrogen fixation and nitrous oxide (N2O) reductase genes.</title>
        <authorList>
            <person name="Bromfield E.S.P."/>
            <person name="Cloutier S."/>
        </authorList>
    </citation>
    <scope>NUCLEOTIDE SEQUENCE</scope>
    <source>
        <strain evidence="2">A19</strain>
    </source>
</reference>
<dbReference type="InterPro" id="IPR016181">
    <property type="entry name" value="Acyl_CoA_acyltransferase"/>
</dbReference>
<dbReference type="EMBL" id="CP088156">
    <property type="protein sequence ID" value="UFZ04092.1"/>
    <property type="molecule type" value="Genomic_DNA"/>
</dbReference>
<dbReference type="Gene3D" id="3.40.630.30">
    <property type="match status" value="1"/>
</dbReference>
<dbReference type="Pfam" id="PF12746">
    <property type="entry name" value="GNAT_acetyltran"/>
    <property type="match status" value="1"/>
</dbReference>
<dbReference type="RefSeq" id="WP_231320104.1">
    <property type="nucleotide sequence ID" value="NZ_CP088156.1"/>
</dbReference>
<dbReference type="Proteomes" id="UP001431010">
    <property type="component" value="Chromosome"/>
</dbReference>
<evidence type="ECO:0000313" key="3">
    <source>
        <dbReference type="Proteomes" id="UP001431010"/>
    </source>
</evidence>
<organism evidence="2 3">
    <name type="scientific">Bradyrhizobium ontarionense</name>
    <dbReference type="NCBI Taxonomy" id="2898149"/>
    <lineage>
        <taxon>Bacteria</taxon>
        <taxon>Pseudomonadati</taxon>
        <taxon>Pseudomonadota</taxon>
        <taxon>Alphaproteobacteria</taxon>
        <taxon>Hyphomicrobiales</taxon>
        <taxon>Nitrobacteraceae</taxon>
        <taxon>Bradyrhizobium</taxon>
    </lineage>
</organism>
<proteinExistence type="predicted"/>
<gene>
    <name evidence="2" type="ORF">LQG66_33695</name>
</gene>
<name>A0ABY3RAM7_9BRAD</name>
<keyword evidence="3" id="KW-1185">Reference proteome</keyword>
<dbReference type="InterPro" id="IPR000182">
    <property type="entry name" value="GNAT_dom"/>
</dbReference>
<sequence>MIQQLASKDYGRVAPLFRGLGRHPIVQGILEGRHPGMVFVDRPGTPRVSLLWALSDMLFLAGDAGIRDFTRSLPDLFDTTITRKAREIGQEFFQIQTEPSDEWAEITPRVFARSDIFLSYRWEFSFDGDAYRKLPPPPPLTADYEITVVDAAVLDMWPDLAHRIVSTWTDASRFFNSGIGYCAKSRGEFVGSCITTHEGAGACEISVNTDLAKRNQGVATWLCRKAIDTCVERGLLPCWGTETFRLPSNALARKLAFRVVRDFPTYCFPRDGPTDQRALGAYFYSEARPPAEASTNEDSSASAARGWSLAGDIALAARFTEEAVKAGTLDLSDLLLSPDFERLRAAPEWAALRARL</sequence>
<evidence type="ECO:0000259" key="1">
    <source>
        <dbReference type="PROSITE" id="PS51186"/>
    </source>
</evidence>
<feature type="domain" description="N-acetyltransferase" evidence="1">
    <location>
        <begin position="144"/>
        <end position="289"/>
    </location>
</feature>
<dbReference type="InterPro" id="IPR027365">
    <property type="entry name" value="GNAT_acetyltra_YdfB-like"/>
</dbReference>
<protein>
    <submittedName>
        <fullName evidence="2">GNAT family N-acetyltransferase</fullName>
    </submittedName>
</protein>
<dbReference type="SUPFAM" id="SSF55729">
    <property type="entry name" value="Acyl-CoA N-acyltransferases (Nat)"/>
    <property type="match status" value="1"/>
</dbReference>